<sequence>MSIETELFAALRGLVSDRVFPDVAPENTSRPYITYQQTGGDAVNFVESTIPSKKNARMQINVWADTRLQATAMGGAVEDVLRTLIALQPTVLGAAIATYDDETKLRGTLQYFSLWI</sequence>
<dbReference type="EMBL" id="FOTW01000026">
    <property type="protein sequence ID" value="SFM63634.1"/>
    <property type="molecule type" value="Genomic_DNA"/>
</dbReference>
<dbReference type="Pfam" id="PF11367">
    <property type="entry name" value="Tail_completion_gp17"/>
    <property type="match status" value="1"/>
</dbReference>
<dbReference type="RefSeq" id="WP_093390199.1">
    <property type="nucleotide sequence ID" value="NZ_FOTW01000026.1"/>
</dbReference>
<name>A0A1I4SGU6_9BURK</name>
<dbReference type="InterPro" id="IPR053745">
    <property type="entry name" value="Viral_Tail_Comp_sf"/>
</dbReference>
<organism evidence="1 2">
    <name type="scientific">Rugamonas rubra</name>
    <dbReference type="NCBI Taxonomy" id="758825"/>
    <lineage>
        <taxon>Bacteria</taxon>
        <taxon>Pseudomonadati</taxon>
        <taxon>Pseudomonadota</taxon>
        <taxon>Betaproteobacteria</taxon>
        <taxon>Burkholderiales</taxon>
        <taxon>Oxalobacteraceae</taxon>
        <taxon>Telluria group</taxon>
        <taxon>Rugamonas</taxon>
    </lineage>
</organism>
<reference evidence="1 2" key="1">
    <citation type="submission" date="2016-10" db="EMBL/GenBank/DDBJ databases">
        <authorList>
            <person name="de Groot N.N."/>
        </authorList>
    </citation>
    <scope>NUCLEOTIDE SEQUENCE [LARGE SCALE GENOMIC DNA]</scope>
    <source>
        <strain evidence="1 2">ATCC 43154</strain>
    </source>
</reference>
<dbReference type="STRING" id="758825.SAMN02982985_04766"/>
<gene>
    <name evidence="1" type="ORF">SAMN02982985_04766</name>
</gene>
<dbReference type="AlphaFoldDB" id="A0A1I4SGU6"/>
<evidence type="ECO:0000313" key="1">
    <source>
        <dbReference type="EMBL" id="SFM63634.1"/>
    </source>
</evidence>
<protein>
    <recommendedName>
        <fullName evidence="3">DUF3168 domain-containing protein</fullName>
    </recommendedName>
</protein>
<accession>A0A1I4SGU6</accession>
<evidence type="ECO:0008006" key="3">
    <source>
        <dbReference type="Google" id="ProtNLM"/>
    </source>
</evidence>
<dbReference type="Gene3D" id="3.30.2000.30">
    <property type="match status" value="1"/>
</dbReference>
<dbReference type="OrthoDB" id="8612771at2"/>
<evidence type="ECO:0000313" key="2">
    <source>
        <dbReference type="Proteomes" id="UP000199470"/>
    </source>
</evidence>
<keyword evidence="2" id="KW-1185">Reference proteome</keyword>
<dbReference type="InterPro" id="IPR021508">
    <property type="entry name" value="Gp17-like"/>
</dbReference>
<proteinExistence type="predicted"/>
<dbReference type="Proteomes" id="UP000199470">
    <property type="component" value="Unassembled WGS sequence"/>
</dbReference>